<protein>
    <submittedName>
        <fullName evidence="1">Uncharacterized protein</fullName>
    </submittedName>
</protein>
<keyword evidence="2" id="KW-1185">Reference proteome</keyword>
<gene>
    <name evidence="1" type="ORF">EYF80_027186</name>
</gene>
<dbReference type="EMBL" id="SRLO01000290">
    <property type="protein sequence ID" value="TNN62587.1"/>
    <property type="molecule type" value="Genomic_DNA"/>
</dbReference>
<sequence length="152" mass="15760">MVAGCCAQLAARVVVVMVKVMHHRGALAGHMLSPQHLEALPSPQEAAVLKHVPAVRVQSPKAAFPGLIGPPGDLDEAVVKREVVSQGILPSLGVMTGSLTAPVYRGAPKGEGADINTTATGSERVLSVVLELSIIHYAFSIGGLDARCIRTV</sequence>
<organism evidence="1 2">
    <name type="scientific">Liparis tanakae</name>
    <name type="common">Tanaka's snailfish</name>
    <dbReference type="NCBI Taxonomy" id="230148"/>
    <lineage>
        <taxon>Eukaryota</taxon>
        <taxon>Metazoa</taxon>
        <taxon>Chordata</taxon>
        <taxon>Craniata</taxon>
        <taxon>Vertebrata</taxon>
        <taxon>Euteleostomi</taxon>
        <taxon>Actinopterygii</taxon>
        <taxon>Neopterygii</taxon>
        <taxon>Teleostei</taxon>
        <taxon>Neoteleostei</taxon>
        <taxon>Acanthomorphata</taxon>
        <taxon>Eupercaria</taxon>
        <taxon>Perciformes</taxon>
        <taxon>Cottioidei</taxon>
        <taxon>Cottales</taxon>
        <taxon>Liparidae</taxon>
        <taxon>Liparis</taxon>
    </lineage>
</organism>
<proteinExistence type="predicted"/>
<evidence type="ECO:0000313" key="2">
    <source>
        <dbReference type="Proteomes" id="UP000314294"/>
    </source>
</evidence>
<dbReference type="Proteomes" id="UP000314294">
    <property type="component" value="Unassembled WGS sequence"/>
</dbReference>
<dbReference type="AlphaFoldDB" id="A0A4Z2H9L2"/>
<name>A0A4Z2H9L2_9TELE</name>
<dbReference type="OrthoDB" id="7488936at2759"/>
<accession>A0A4Z2H9L2</accession>
<comment type="caution">
    <text evidence="1">The sequence shown here is derived from an EMBL/GenBank/DDBJ whole genome shotgun (WGS) entry which is preliminary data.</text>
</comment>
<evidence type="ECO:0000313" key="1">
    <source>
        <dbReference type="EMBL" id="TNN62587.1"/>
    </source>
</evidence>
<reference evidence="1 2" key="1">
    <citation type="submission" date="2019-03" db="EMBL/GenBank/DDBJ databases">
        <title>First draft genome of Liparis tanakae, snailfish: a comprehensive survey of snailfish specific genes.</title>
        <authorList>
            <person name="Kim W."/>
            <person name="Song I."/>
            <person name="Jeong J.-H."/>
            <person name="Kim D."/>
            <person name="Kim S."/>
            <person name="Ryu S."/>
            <person name="Song J.Y."/>
            <person name="Lee S.K."/>
        </authorList>
    </citation>
    <scope>NUCLEOTIDE SEQUENCE [LARGE SCALE GENOMIC DNA]</scope>
    <source>
        <tissue evidence="1">Muscle</tissue>
    </source>
</reference>